<name>A0A1S1HU11_PROST</name>
<dbReference type="SUPFAM" id="SSF47413">
    <property type="entry name" value="lambda repressor-like DNA-binding domains"/>
    <property type="match status" value="1"/>
</dbReference>
<dbReference type="InterPro" id="IPR010982">
    <property type="entry name" value="Lambda_DNA-bd_dom_sf"/>
</dbReference>
<reference evidence="3 4" key="1">
    <citation type="submission" date="2016-03" db="EMBL/GenBank/DDBJ databases">
        <title>Genome sequence of Providencia stuartii strain, isolated from the salivary glands of larval Lucilia sericata.</title>
        <authorList>
            <person name="Yuan Y."/>
            <person name="Zhang Y."/>
            <person name="Fu S."/>
            <person name="Crippen T.L."/>
            <person name="Visi D."/>
            <person name="Benbow M.E."/>
            <person name="Allen M."/>
            <person name="Tomberlin J.K."/>
            <person name="Sze S.-H."/>
            <person name="Tarone A.M."/>
        </authorList>
    </citation>
    <scope>NUCLEOTIDE SEQUENCE [LARGE SCALE GENOMIC DNA]</scope>
    <source>
        <strain evidence="3 4">Crippen</strain>
    </source>
</reference>
<protein>
    <submittedName>
        <fullName evidence="2">Helix-turn-helix transcriptional regulator</fullName>
    </submittedName>
</protein>
<feature type="domain" description="HTH cro/C1-type" evidence="1">
    <location>
        <begin position="22"/>
        <end position="76"/>
    </location>
</feature>
<dbReference type="EMBL" id="ABMABF030000004">
    <property type="protein sequence ID" value="EMJ5133705.1"/>
    <property type="molecule type" value="Genomic_DNA"/>
</dbReference>
<keyword evidence="4" id="KW-1185">Reference proteome</keyword>
<evidence type="ECO:0000313" key="4">
    <source>
        <dbReference type="Proteomes" id="UP000179588"/>
    </source>
</evidence>
<evidence type="ECO:0000259" key="1">
    <source>
        <dbReference type="PROSITE" id="PS50943"/>
    </source>
</evidence>
<proteinExistence type="predicted"/>
<comment type="caution">
    <text evidence="3">The sequence shown here is derived from an EMBL/GenBank/DDBJ whole genome shotgun (WGS) entry which is preliminary data.</text>
</comment>
<gene>
    <name evidence="3" type="ORF">A3Q29_13085</name>
    <name evidence="2" type="ORF">RG298_001397</name>
</gene>
<sequence length="93" mass="10750">MDITKALNENPQKTSLAVGKILKNARKSKKYTGIELGKKINISQQQISSYERGVNNISLKLLFTILIELDLNLNDFIFMLNKELNRDNGYYHY</sequence>
<organism evidence="3 4">
    <name type="scientific">Providencia stuartii</name>
    <dbReference type="NCBI Taxonomy" id="588"/>
    <lineage>
        <taxon>Bacteria</taxon>
        <taxon>Pseudomonadati</taxon>
        <taxon>Pseudomonadota</taxon>
        <taxon>Gammaproteobacteria</taxon>
        <taxon>Enterobacterales</taxon>
        <taxon>Morganellaceae</taxon>
        <taxon>Providencia</taxon>
    </lineage>
</organism>
<dbReference type="InterPro" id="IPR001387">
    <property type="entry name" value="Cro/C1-type_HTH"/>
</dbReference>
<dbReference type="OrthoDB" id="6458041at2"/>
<accession>A0A1S1HU11</accession>
<dbReference type="Gene3D" id="1.10.260.40">
    <property type="entry name" value="lambda repressor-like DNA-binding domains"/>
    <property type="match status" value="1"/>
</dbReference>
<dbReference type="CDD" id="cd00093">
    <property type="entry name" value="HTH_XRE"/>
    <property type="match status" value="1"/>
</dbReference>
<dbReference type="SMART" id="SM00530">
    <property type="entry name" value="HTH_XRE"/>
    <property type="match status" value="1"/>
</dbReference>
<dbReference type="RefSeq" id="WP_070925335.1">
    <property type="nucleotide sequence ID" value="NZ_CANMXG010000005.1"/>
</dbReference>
<dbReference type="EMBL" id="LVIE01000024">
    <property type="protein sequence ID" value="OHT25477.1"/>
    <property type="molecule type" value="Genomic_DNA"/>
</dbReference>
<dbReference type="PROSITE" id="PS50943">
    <property type="entry name" value="HTH_CROC1"/>
    <property type="match status" value="1"/>
</dbReference>
<dbReference type="Pfam" id="PF01381">
    <property type="entry name" value="HTH_3"/>
    <property type="match status" value="1"/>
</dbReference>
<dbReference type="GO" id="GO:0003677">
    <property type="term" value="F:DNA binding"/>
    <property type="evidence" value="ECO:0007669"/>
    <property type="project" value="InterPro"/>
</dbReference>
<dbReference type="Proteomes" id="UP000179588">
    <property type="component" value="Unassembled WGS sequence"/>
</dbReference>
<dbReference type="GeneID" id="92280597"/>
<reference evidence="2" key="2">
    <citation type="submission" date="2024-02" db="EMBL/GenBank/DDBJ databases">
        <authorList>
            <consortium name="Clinical and Environmental Microbiology Branch: Whole genome sequencing antimicrobial resistance pathogens in the healthcare setting"/>
        </authorList>
    </citation>
    <scope>NUCLEOTIDE SEQUENCE</scope>
    <source>
        <strain evidence="2">2021GO-0154</strain>
    </source>
</reference>
<evidence type="ECO:0000313" key="3">
    <source>
        <dbReference type="EMBL" id="OHT25477.1"/>
    </source>
</evidence>
<evidence type="ECO:0000313" key="2">
    <source>
        <dbReference type="EMBL" id="EMJ5133705.1"/>
    </source>
</evidence>
<dbReference type="AlphaFoldDB" id="A0A1S1HU11"/>